<dbReference type="InterPro" id="IPR057155">
    <property type="entry name" value="DUF7833"/>
</dbReference>
<reference evidence="3 4" key="1">
    <citation type="submission" date="2018-08" db="EMBL/GenBank/DDBJ databases">
        <title>A genome reference for cultivated species of the human gut microbiota.</title>
        <authorList>
            <person name="Zou Y."/>
            <person name="Xue W."/>
            <person name="Luo G."/>
        </authorList>
    </citation>
    <scope>NUCLEOTIDE SEQUENCE [LARGE SCALE GENOMIC DNA]</scope>
    <source>
        <strain evidence="3 4">OM05-15BH</strain>
    </source>
</reference>
<gene>
    <name evidence="3" type="ORF">DXB65_21940</name>
</gene>
<evidence type="ECO:0000313" key="4">
    <source>
        <dbReference type="Proteomes" id="UP000260983"/>
    </source>
</evidence>
<name>A0A3E5B0E3_9BACE</name>
<comment type="caution">
    <text evidence="3">The sequence shown here is derived from an EMBL/GenBank/DDBJ whole genome shotgun (WGS) entry which is preliminary data.</text>
</comment>
<accession>A0A3E5B0E3</accession>
<dbReference type="EMBL" id="QSUL01000023">
    <property type="protein sequence ID" value="RGN30983.1"/>
    <property type="molecule type" value="Genomic_DNA"/>
</dbReference>
<organism evidence="3 4">
    <name type="scientific">Bacteroides oleiciplenus</name>
    <dbReference type="NCBI Taxonomy" id="626931"/>
    <lineage>
        <taxon>Bacteria</taxon>
        <taxon>Pseudomonadati</taxon>
        <taxon>Bacteroidota</taxon>
        <taxon>Bacteroidia</taxon>
        <taxon>Bacteroidales</taxon>
        <taxon>Bacteroidaceae</taxon>
        <taxon>Bacteroides</taxon>
    </lineage>
</organism>
<feature type="region of interest" description="Disordered" evidence="1">
    <location>
        <begin position="100"/>
        <end position="156"/>
    </location>
</feature>
<feature type="domain" description="DUF7833" evidence="2">
    <location>
        <begin position="216"/>
        <end position="278"/>
    </location>
</feature>
<proteinExistence type="predicted"/>
<dbReference type="AlphaFoldDB" id="A0A3E5B0E3"/>
<dbReference type="Pfam" id="PF25200">
    <property type="entry name" value="DUF7833"/>
    <property type="match status" value="1"/>
</dbReference>
<sequence length="356" mass="40445">MNKHFYFQHGIMSFNDPRIQAMIDKEGSKGYGTYWYIMEKLSLLPDARACFLYLKPFACRKFTYTYMMRIITDFELFAFDGDFFVPVELNADSVRWKGKTRRHACESAPGNNRENENEDNEKCPKSDAKSNGTERFSTEKGARVGENAKTGNPDFDVNAQEINALPNYVNEQKRNIKNITTTAKEKEDPAAIDEVVAAVDDAVSSLHPVRPWRELVDSLSPDSAWGEVACMKSGYGELLRRRFREAVELFMHHILLYDKGGSLLTLSDVHQYFANFTAPGCRTSQTLREALLKLDAAKHSAASNPYCHEQRIGGRRTYMGCPIPDEAPPRPADNALWNDAAKEWVLPEAKIRPVRQ</sequence>
<evidence type="ECO:0000313" key="3">
    <source>
        <dbReference type="EMBL" id="RGN30983.1"/>
    </source>
</evidence>
<protein>
    <submittedName>
        <fullName evidence="3">DUF4373 domain-containing protein</fullName>
    </submittedName>
</protein>
<dbReference type="RefSeq" id="WP_117725566.1">
    <property type="nucleotide sequence ID" value="NZ_QSUL01000023.1"/>
</dbReference>
<dbReference type="Proteomes" id="UP000260983">
    <property type="component" value="Unassembled WGS sequence"/>
</dbReference>
<evidence type="ECO:0000256" key="1">
    <source>
        <dbReference type="SAM" id="MobiDB-lite"/>
    </source>
</evidence>
<evidence type="ECO:0000259" key="2">
    <source>
        <dbReference type="Pfam" id="PF25200"/>
    </source>
</evidence>